<dbReference type="AlphaFoldDB" id="A0A7R9BSL2"/>
<organism evidence="2">
    <name type="scientific">Notodromas monacha</name>
    <dbReference type="NCBI Taxonomy" id="399045"/>
    <lineage>
        <taxon>Eukaryota</taxon>
        <taxon>Metazoa</taxon>
        <taxon>Ecdysozoa</taxon>
        <taxon>Arthropoda</taxon>
        <taxon>Crustacea</taxon>
        <taxon>Oligostraca</taxon>
        <taxon>Ostracoda</taxon>
        <taxon>Podocopa</taxon>
        <taxon>Podocopida</taxon>
        <taxon>Cypridocopina</taxon>
        <taxon>Cypridoidea</taxon>
        <taxon>Cyprididae</taxon>
        <taxon>Notodromas</taxon>
    </lineage>
</organism>
<proteinExistence type="predicted"/>
<dbReference type="Proteomes" id="UP000678499">
    <property type="component" value="Unassembled WGS sequence"/>
</dbReference>
<accession>A0A7R9BSL2</accession>
<evidence type="ECO:0000313" key="3">
    <source>
        <dbReference type="Proteomes" id="UP000678499"/>
    </source>
</evidence>
<keyword evidence="3" id="KW-1185">Reference proteome</keyword>
<feature type="compositionally biased region" description="Basic and acidic residues" evidence="1">
    <location>
        <begin position="82"/>
        <end position="98"/>
    </location>
</feature>
<dbReference type="EMBL" id="OA883575">
    <property type="protein sequence ID" value="CAD7279196.1"/>
    <property type="molecule type" value="Genomic_DNA"/>
</dbReference>
<protein>
    <submittedName>
        <fullName evidence="2">Uncharacterized protein</fullName>
    </submittedName>
</protein>
<evidence type="ECO:0000256" key="1">
    <source>
        <dbReference type="SAM" id="MobiDB-lite"/>
    </source>
</evidence>
<gene>
    <name evidence="2" type="ORF">NMOB1V02_LOCUS6874</name>
</gene>
<name>A0A7R9BSL2_9CRUS</name>
<sequence length="126" mass="14011">MMGLNGRPGDVCVKRPPNLSVTSPGFMSEATTFLDRMRKLTNQMTKVEEVIPVKETLADDVTLRYARTTTYTCGAPQFDPKRLPGLCHRESDHGREESPSPVSHEPGSVLVSWRDELVDVAEVELP</sequence>
<dbReference type="EMBL" id="CAJPEX010001538">
    <property type="protein sequence ID" value="CAG0919348.1"/>
    <property type="molecule type" value="Genomic_DNA"/>
</dbReference>
<reference evidence="2" key="1">
    <citation type="submission" date="2020-11" db="EMBL/GenBank/DDBJ databases">
        <authorList>
            <person name="Tran Van P."/>
        </authorList>
    </citation>
    <scope>NUCLEOTIDE SEQUENCE</scope>
</reference>
<feature type="region of interest" description="Disordered" evidence="1">
    <location>
        <begin position="82"/>
        <end position="108"/>
    </location>
</feature>
<evidence type="ECO:0000313" key="2">
    <source>
        <dbReference type="EMBL" id="CAD7279196.1"/>
    </source>
</evidence>